<dbReference type="InterPro" id="IPR023416">
    <property type="entry name" value="Transthyretin/HIU_hydrolase_d"/>
</dbReference>
<dbReference type="InterPro" id="IPR014306">
    <property type="entry name" value="Hydroxyisourate_hydrolase"/>
</dbReference>
<evidence type="ECO:0000313" key="9">
    <source>
        <dbReference type="EMBL" id="QBR92134.1"/>
    </source>
</evidence>
<sequence>MATLSTHVLDTAAGRPAAGIPVALLDLDGEVLAEATTDDDGRVASLGGRLETRTYRLRFVTAGHLGEHAFFPEVEVVFRVLDDRHHHVPLLLSPYGYSTYRGS</sequence>
<dbReference type="PANTHER" id="PTHR10395">
    <property type="entry name" value="URICASE AND TRANSTHYRETIN-RELATED"/>
    <property type="match status" value="1"/>
</dbReference>
<accession>A0A4P7GK36</accession>
<evidence type="ECO:0000256" key="5">
    <source>
        <dbReference type="ARBA" id="ARBA00022631"/>
    </source>
</evidence>
<evidence type="ECO:0000256" key="6">
    <source>
        <dbReference type="ARBA" id="ARBA00022801"/>
    </source>
</evidence>
<dbReference type="InterPro" id="IPR023418">
    <property type="entry name" value="Thyroxine_BS"/>
</dbReference>
<dbReference type="KEGG" id="noy:EXE57_07450"/>
<evidence type="ECO:0000256" key="1">
    <source>
        <dbReference type="ARBA" id="ARBA00001043"/>
    </source>
</evidence>
<dbReference type="SUPFAM" id="SSF49472">
    <property type="entry name" value="Transthyretin (synonym: prealbumin)"/>
    <property type="match status" value="1"/>
</dbReference>
<evidence type="ECO:0000256" key="4">
    <source>
        <dbReference type="ARBA" id="ARBA00011881"/>
    </source>
</evidence>
<comment type="subunit">
    <text evidence="4 7">Homotetramer.</text>
</comment>
<dbReference type="GO" id="GO:0033971">
    <property type="term" value="F:hydroxyisourate hydrolase activity"/>
    <property type="evidence" value="ECO:0007669"/>
    <property type="project" value="UniProtKB-EC"/>
</dbReference>
<dbReference type="RefSeq" id="WP_135075807.1">
    <property type="nucleotide sequence ID" value="NZ_CP038267.1"/>
</dbReference>
<organism evidence="9 10">
    <name type="scientific">Nocardioides euryhalodurans</name>
    <dbReference type="NCBI Taxonomy" id="2518370"/>
    <lineage>
        <taxon>Bacteria</taxon>
        <taxon>Bacillati</taxon>
        <taxon>Actinomycetota</taxon>
        <taxon>Actinomycetes</taxon>
        <taxon>Propionibacteriales</taxon>
        <taxon>Nocardioidaceae</taxon>
        <taxon>Nocardioides</taxon>
    </lineage>
</organism>
<name>A0A4P7GK36_9ACTN</name>
<keyword evidence="5 7" id="KW-0659">Purine metabolism</keyword>
<dbReference type="EMBL" id="CP038267">
    <property type="protein sequence ID" value="QBR92134.1"/>
    <property type="molecule type" value="Genomic_DNA"/>
</dbReference>
<proteinExistence type="inferred from homology"/>
<protein>
    <recommendedName>
        <fullName evidence="7">5-hydroxyisourate hydrolase</fullName>
        <shortName evidence="7">HIU hydrolase</shortName>
        <shortName evidence="7">HIUHase</shortName>
        <ecNumber evidence="7">3.5.2.17</ecNumber>
    </recommendedName>
</protein>
<dbReference type="OrthoDB" id="9792386at2"/>
<evidence type="ECO:0000259" key="8">
    <source>
        <dbReference type="Pfam" id="PF00576"/>
    </source>
</evidence>
<comment type="similarity">
    <text evidence="3 7">Belongs to the transthyretin family. 5-hydroxyisourate hydrolase subfamily.</text>
</comment>
<dbReference type="InterPro" id="IPR036817">
    <property type="entry name" value="Transthyretin/HIU_hydrolase_sf"/>
</dbReference>
<reference evidence="9 10" key="1">
    <citation type="submission" date="2019-03" db="EMBL/GenBank/DDBJ databases">
        <title>Three New Species of Nocardioides, Nocardioides euryhalodurans sp. nov., Nocardioides seonyuensis sp. nov. and Nocardioides eburneoflavus sp. nov., Iolated from Soil.</title>
        <authorList>
            <person name="Roh S.G."/>
            <person name="Lee C."/>
            <person name="Kim M.-K."/>
            <person name="Kim S.B."/>
        </authorList>
    </citation>
    <scope>NUCLEOTIDE SEQUENCE [LARGE SCALE GENOMIC DNA]</scope>
    <source>
        <strain evidence="9 10">MMS17-SY117</strain>
    </source>
</reference>
<dbReference type="CDD" id="cd05822">
    <property type="entry name" value="TLP_HIUase"/>
    <property type="match status" value="1"/>
</dbReference>
<dbReference type="AlphaFoldDB" id="A0A4P7GK36"/>
<evidence type="ECO:0000256" key="2">
    <source>
        <dbReference type="ARBA" id="ARBA00002704"/>
    </source>
</evidence>
<evidence type="ECO:0000313" key="10">
    <source>
        <dbReference type="Proteomes" id="UP000294894"/>
    </source>
</evidence>
<keyword evidence="10" id="KW-1185">Reference proteome</keyword>
<evidence type="ECO:0000256" key="3">
    <source>
        <dbReference type="ARBA" id="ARBA00009850"/>
    </source>
</evidence>
<comment type="catalytic activity">
    <reaction evidence="1 7">
        <text>5-hydroxyisourate + H2O = 5-hydroxy-2-oxo-4-ureido-2,5-dihydro-1H-imidazole-5-carboxylate + H(+)</text>
        <dbReference type="Rhea" id="RHEA:23736"/>
        <dbReference type="ChEBI" id="CHEBI:15377"/>
        <dbReference type="ChEBI" id="CHEBI:15378"/>
        <dbReference type="ChEBI" id="CHEBI:18072"/>
        <dbReference type="ChEBI" id="CHEBI:58639"/>
        <dbReference type="EC" id="3.5.2.17"/>
    </reaction>
</comment>
<feature type="domain" description="Transthyretin/hydroxyisourate hydrolase" evidence="8">
    <location>
        <begin position="4"/>
        <end position="102"/>
    </location>
</feature>
<dbReference type="PROSITE" id="PS00768">
    <property type="entry name" value="TRANSTHYRETIN_1"/>
    <property type="match status" value="1"/>
</dbReference>
<keyword evidence="6 7" id="KW-0378">Hydrolase</keyword>
<dbReference type="EC" id="3.5.2.17" evidence="7"/>
<dbReference type="PANTHER" id="PTHR10395:SF7">
    <property type="entry name" value="5-HYDROXYISOURATE HYDROLASE"/>
    <property type="match status" value="1"/>
</dbReference>
<dbReference type="Pfam" id="PF00576">
    <property type="entry name" value="Transthyretin"/>
    <property type="match status" value="1"/>
</dbReference>
<dbReference type="GO" id="GO:0006144">
    <property type="term" value="P:purine nucleobase metabolic process"/>
    <property type="evidence" value="ECO:0007669"/>
    <property type="project" value="UniProtKB-KW"/>
</dbReference>
<dbReference type="Gene3D" id="2.60.40.180">
    <property type="entry name" value="Transthyretin/hydroxyisourate hydrolase domain"/>
    <property type="match status" value="1"/>
</dbReference>
<comment type="function">
    <text evidence="2">Catalyzes the hydrolysis of 5-hydroxyisourate (HIU) to 2-oxo-4-hydroxy-4-carboxy-5-ureidoimidazoline (OHCU).</text>
</comment>
<dbReference type="NCBIfam" id="TIGR02962">
    <property type="entry name" value="hdxy_isourate"/>
    <property type="match status" value="1"/>
</dbReference>
<gene>
    <name evidence="9" type="primary">uraH</name>
    <name evidence="9" type="ORF">EXE57_07450</name>
</gene>
<evidence type="ECO:0000256" key="7">
    <source>
        <dbReference type="RuleBase" id="RU361270"/>
    </source>
</evidence>
<dbReference type="Proteomes" id="UP000294894">
    <property type="component" value="Chromosome"/>
</dbReference>